<protein>
    <recommendedName>
        <fullName evidence="1">ATPase BadF/BadG/BcrA/BcrD type domain-containing protein</fullName>
    </recommendedName>
</protein>
<dbReference type="InterPro" id="IPR052519">
    <property type="entry name" value="Euk-type_GlcNAc_Kinase"/>
</dbReference>
<feature type="domain" description="ATPase BadF/BadG/BcrA/BcrD type" evidence="1">
    <location>
        <begin position="9"/>
        <end position="288"/>
    </location>
</feature>
<name>A0A396S403_9BACL</name>
<dbReference type="Pfam" id="PF01869">
    <property type="entry name" value="BcrAD_BadFG"/>
    <property type="match status" value="1"/>
</dbReference>
<dbReference type="InterPro" id="IPR043129">
    <property type="entry name" value="ATPase_NBD"/>
</dbReference>
<organism evidence="2 3">
    <name type="scientific">Ureibacillus yapensis</name>
    <dbReference type="NCBI Taxonomy" id="2304605"/>
    <lineage>
        <taxon>Bacteria</taxon>
        <taxon>Bacillati</taxon>
        <taxon>Bacillota</taxon>
        <taxon>Bacilli</taxon>
        <taxon>Bacillales</taxon>
        <taxon>Caryophanaceae</taxon>
        <taxon>Ureibacillus</taxon>
    </lineage>
</organism>
<dbReference type="CDD" id="cd24007">
    <property type="entry name" value="ASKHA_NBD_eukNAGK-like"/>
    <property type="match status" value="1"/>
</dbReference>
<dbReference type="PANTHER" id="PTHR43190:SF3">
    <property type="entry name" value="N-ACETYL-D-GLUCOSAMINE KINASE"/>
    <property type="match status" value="1"/>
</dbReference>
<evidence type="ECO:0000259" key="1">
    <source>
        <dbReference type="Pfam" id="PF01869"/>
    </source>
</evidence>
<dbReference type="SUPFAM" id="SSF53067">
    <property type="entry name" value="Actin-like ATPase domain"/>
    <property type="match status" value="2"/>
</dbReference>
<keyword evidence="3" id="KW-1185">Reference proteome</keyword>
<dbReference type="OrthoDB" id="9772633at2"/>
<dbReference type="InterPro" id="IPR002731">
    <property type="entry name" value="ATPase_BadF"/>
</dbReference>
<dbReference type="AlphaFoldDB" id="A0A396S403"/>
<accession>A0A396S403</accession>
<dbReference type="Gene3D" id="3.30.420.40">
    <property type="match status" value="2"/>
</dbReference>
<proteinExistence type="predicted"/>
<dbReference type="EMBL" id="QWEI01000012">
    <property type="protein sequence ID" value="RHW32785.1"/>
    <property type="molecule type" value="Genomic_DNA"/>
</dbReference>
<dbReference type="RefSeq" id="WP_118877526.1">
    <property type="nucleotide sequence ID" value="NZ_QWEI01000012.1"/>
</dbReference>
<reference evidence="2 3" key="1">
    <citation type="submission" date="2018-08" db="EMBL/GenBank/DDBJ databases">
        <title>Lysinibacillus sp. YLB-03 draft genome sequence.</title>
        <authorList>
            <person name="Yu L."/>
        </authorList>
    </citation>
    <scope>NUCLEOTIDE SEQUENCE [LARGE SCALE GENOMIC DNA]</scope>
    <source>
        <strain evidence="2 3">YLB-03</strain>
    </source>
</reference>
<evidence type="ECO:0000313" key="3">
    <source>
        <dbReference type="Proteomes" id="UP000265692"/>
    </source>
</evidence>
<dbReference type="Proteomes" id="UP000265692">
    <property type="component" value="Unassembled WGS sequence"/>
</dbReference>
<sequence>MEESIILAVDGGATKTTLTVRTSSGKCLFEKTARGSNYQTIGETEAVTVLGQLLCDAYISAKVERIHVAVFAIAGIDTKADLEAVTHIVKQSLKRAPFIIEELLIENDGHSTLLGLVEGKPGALLIAGTGSIAFATDGNGKVVRSGGWGHRASDQGSGYWIGRQILQAVFKSEDGVLPPTLLKQLAFQQLNIYSIDELVAWLYQPHYTNALTASLSPVLNEAIMLGDEQALVIAQQATQELSLLVKSSLSKIEYGVAPFPLYLNGGILQHNSFILERLQELLRNAYPKISFNLCSERPIEYIAKRALL</sequence>
<dbReference type="PANTHER" id="PTHR43190">
    <property type="entry name" value="N-ACETYL-D-GLUCOSAMINE KINASE"/>
    <property type="match status" value="1"/>
</dbReference>
<gene>
    <name evidence="2" type="ORF">D1B33_16600</name>
</gene>
<comment type="caution">
    <text evidence="2">The sequence shown here is derived from an EMBL/GenBank/DDBJ whole genome shotgun (WGS) entry which is preliminary data.</text>
</comment>
<evidence type="ECO:0000313" key="2">
    <source>
        <dbReference type="EMBL" id="RHW32785.1"/>
    </source>
</evidence>